<reference evidence="4 5" key="1">
    <citation type="journal article" date="2018" name="Syst. Appl. Microbiol.">
        <title>Pseudomonas silesiensis sp. nov. strain A3T isolated from a biological pesticide sewage treatment plant and analysis of the complete genome sequence.</title>
        <authorList>
            <person name="Kaminski M.A."/>
            <person name="Furmanczyk E.M."/>
            <person name="Sobczak A."/>
            <person name="Dziembowski A."/>
            <person name="Lipinski L."/>
        </authorList>
    </citation>
    <scope>NUCLEOTIDE SEQUENCE [LARGE SCALE GENOMIC DNA]</scope>
    <source>
        <strain evidence="4 5">A3</strain>
    </source>
</reference>
<dbReference type="GO" id="GO:0016020">
    <property type="term" value="C:membrane"/>
    <property type="evidence" value="ECO:0007669"/>
    <property type="project" value="UniProtKB-UniRule"/>
</dbReference>
<dbReference type="OrthoDB" id="345640at2"/>
<dbReference type="PROSITE" id="PS51123">
    <property type="entry name" value="OMPA_2"/>
    <property type="match status" value="1"/>
</dbReference>
<dbReference type="PANTHER" id="PTHR30329">
    <property type="entry name" value="STATOR ELEMENT OF FLAGELLAR MOTOR COMPLEX"/>
    <property type="match status" value="1"/>
</dbReference>
<dbReference type="InterPro" id="IPR050330">
    <property type="entry name" value="Bact_OuterMem_StrucFunc"/>
</dbReference>
<keyword evidence="4" id="KW-0969">Cilium</keyword>
<gene>
    <name evidence="4" type="ORF">PMA3_10610</name>
</gene>
<evidence type="ECO:0000313" key="5">
    <source>
        <dbReference type="Proteomes" id="UP000078354"/>
    </source>
</evidence>
<proteinExistence type="predicted"/>
<dbReference type="KEGG" id="psil:PMA3_10610"/>
<keyword evidence="1 2" id="KW-0472">Membrane</keyword>
<feature type="domain" description="OmpA-like" evidence="3">
    <location>
        <begin position="249"/>
        <end position="367"/>
    </location>
</feature>
<dbReference type="STRING" id="1853130.PMA3_10610"/>
<evidence type="ECO:0000313" key="4">
    <source>
        <dbReference type="EMBL" id="ANJ55568.1"/>
    </source>
</evidence>
<evidence type="ECO:0000259" key="3">
    <source>
        <dbReference type="PROSITE" id="PS51123"/>
    </source>
</evidence>
<dbReference type="InterPro" id="IPR006665">
    <property type="entry name" value="OmpA-like"/>
</dbReference>
<evidence type="ECO:0000256" key="1">
    <source>
        <dbReference type="PROSITE-ProRule" id="PRU00473"/>
    </source>
</evidence>
<protein>
    <submittedName>
        <fullName evidence="4">Flagellar motor protein MotB</fullName>
    </submittedName>
</protein>
<feature type="transmembrane region" description="Helical" evidence="2">
    <location>
        <begin position="218"/>
        <end position="237"/>
    </location>
</feature>
<dbReference type="Pfam" id="PF00691">
    <property type="entry name" value="OmpA"/>
    <property type="match status" value="1"/>
</dbReference>
<dbReference type="RefSeq" id="WP_064677100.1">
    <property type="nucleotide sequence ID" value="NZ_CP014870.1"/>
</dbReference>
<keyword evidence="5" id="KW-1185">Reference proteome</keyword>
<dbReference type="InterPro" id="IPR010657">
    <property type="entry name" value="ImpA_N"/>
</dbReference>
<dbReference type="Pfam" id="PF06812">
    <property type="entry name" value="ImpA_N"/>
    <property type="match status" value="1"/>
</dbReference>
<accession>A0A191YS30</accession>
<name>A0A191YS30_9PSED</name>
<sequence length="372" mass="40118">MTALFEMRIRAGGDPRGFGEFMALRDELAKLSHPACPDVNWVKVEQLCLTLFQSNGADLQTAVAYGLARSQRHGLSGMVEGVALIEALSCEWPHLWPPVESMRLESLNGLFAQLQPLLRSLALDTRSLPALVHLDTGLSRLHQRLGAQAQVPMVTLQALRQQVDSLMRRLQQSPAAEATVLLSTRGPEPAFVMPVVILPPPRMPEAATADPTTKRRQMALWLFALATAIALAGWFVWKHWLAGQDGDHLPAEPVQLDSLMLFDAGSAELGSGSTKVLIDALAGIKARPGWLIVIVGHSDATGDAGQNLALSRARASAVRDWMQRMGDLPDSCFAVQGLAASQPVTGNDTESGRAANRRVDIRLVPQEGACGS</sequence>
<keyword evidence="4" id="KW-0282">Flagellum</keyword>
<keyword evidence="2" id="KW-1133">Transmembrane helix</keyword>
<keyword evidence="4" id="KW-0966">Cell projection</keyword>
<dbReference type="SUPFAM" id="SSF103088">
    <property type="entry name" value="OmpA-like"/>
    <property type="match status" value="1"/>
</dbReference>
<dbReference type="Gene3D" id="3.30.1330.60">
    <property type="entry name" value="OmpA-like domain"/>
    <property type="match status" value="1"/>
</dbReference>
<dbReference type="PANTHER" id="PTHR30329:SF20">
    <property type="entry name" value="EXPORTED PROTEIN"/>
    <property type="match status" value="1"/>
</dbReference>
<evidence type="ECO:0000256" key="2">
    <source>
        <dbReference type="SAM" id="Phobius"/>
    </source>
</evidence>
<dbReference type="CDD" id="cd07185">
    <property type="entry name" value="OmpA_C-like"/>
    <property type="match status" value="1"/>
</dbReference>
<dbReference type="Proteomes" id="UP000078354">
    <property type="component" value="Chromosome"/>
</dbReference>
<dbReference type="InterPro" id="IPR036737">
    <property type="entry name" value="OmpA-like_sf"/>
</dbReference>
<organism evidence="4 5">
    <name type="scientific">Pseudomonas silesiensis</name>
    <dbReference type="NCBI Taxonomy" id="1853130"/>
    <lineage>
        <taxon>Bacteria</taxon>
        <taxon>Pseudomonadati</taxon>
        <taxon>Pseudomonadota</taxon>
        <taxon>Gammaproteobacteria</taxon>
        <taxon>Pseudomonadales</taxon>
        <taxon>Pseudomonadaceae</taxon>
        <taxon>Pseudomonas</taxon>
    </lineage>
</organism>
<dbReference type="EMBL" id="CP014870">
    <property type="protein sequence ID" value="ANJ55568.1"/>
    <property type="molecule type" value="Genomic_DNA"/>
</dbReference>
<keyword evidence="2" id="KW-0812">Transmembrane</keyword>
<dbReference type="AlphaFoldDB" id="A0A191YS30"/>